<gene>
    <name evidence="1" type="ORF">A3A43_03440</name>
</gene>
<name>A0A1G2CHQ3_9BACT</name>
<accession>A0A1G2CHQ3</accession>
<sequence>MEKTKSFRELTVWQKSMDLVLKIYQQTNNFPQAESYGLTSQMRRAAVAIPSNIAEGYARSHTKEYARFISVAFSSGAELETQLEISKKLSYITDSEHSDAVALLDEIMRMLNKLSQVLRTNS</sequence>
<evidence type="ECO:0008006" key="3">
    <source>
        <dbReference type="Google" id="ProtNLM"/>
    </source>
</evidence>
<dbReference type="InterPro" id="IPR036583">
    <property type="entry name" value="23S_rRNA_IVS_sf"/>
</dbReference>
<proteinExistence type="predicted"/>
<protein>
    <recommendedName>
        <fullName evidence="3">Four helix bundle protein</fullName>
    </recommendedName>
</protein>
<dbReference type="PANTHER" id="PTHR38471">
    <property type="entry name" value="FOUR HELIX BUNDLE PROTEIN"/>
    <property type="match status" value="1"/>
</dbReference>
<dbReference type="Proteomes" id="UP000178495">
    <property type="component" value="Unassembled WGS sequence"/>
</dbReference>
<dbReference type="CDD" id="cd16377">
    <property type="entry name" value="23S_rRNA_IVP_like"/>
    <property type="match status" value="1"/>
</dbReference>
<evidence type="ECO:0000313" key="2">
    <source>
        <dbReference type="Proteomes" id="UP000178495"/>
    </source>
</evidence>
<dbReference type="SUPFAM" id="SSF158446">
    <property type="entry name" value="IVS-encoded protein-like"/>
    <property type="match status" value="1"/>
</dbReference>
<dbReference type="AlphaFoldDB" id="A0A1G2CHQ3"/>
<dbReference type="STRING" id="1798652.A3A43_03440"/>
<dbReference type="EMBL" id="MHLC01000024">
    <property type="protein sequence ID" value="OGZ00944.1"/>
    <property type="molecule type" value="Genomic_DNA"/>
</dbReference>
<dbReference type="PANTHER" id="PTHR38471:SF2">
    <property type="entry name" value="FOUR HELIX BUNDLE PROTEIN"/>
    <property type="match status" value="1"/>
</dbReference>
<reference evidence="1 2" key="1">
    <citation type="journal article" date="2016" name="Nat. Commun.">
        <title>Thousands of microbial genomes shed light on interconnected biogeochemical processes in an aquifer system.</title>
        <authorList>
            <person name="Anantharaman K."/>
            <person name="Brown C.T."/>
            <person name="Hug L.A."/>
            <person name="Sharon I."/>
            <person name="Castelle C.J."/>
            <person name="Probst A.J."/>
            <person name="Thomas B.C."/>
            <person name="Singh A."/>
            <person name="Wilkins M.J."/>
            <person name="Karaoz U."/>
            <person name="Brodie E.L."/>
            <person name="Williams K.H."/>
            <person name="Hubbard S.S."/>
            <person name="Banfield J.F."/>
        </authorList>
    </citation>
    <scope>NUCLEOTIDE SEQUENCE [LARGE SCALE GENOMIC DNA]</scope>
</reference>
<comment type="caution">
    <text evidence="1">The sequence shown here is derived from an EMBL/GenBank/DDBJ whole genome shotgun (WGS) entry which is preliminary data.</text>
</comment>
<dbReference type="NCBIfam" id="TIGR02436">
    <property type="entry name" value="four helix bundle protein"/>
    <property type="match status" value="1"/>
</dbReference>
<dbReference type="Gene3D" id="1.20.1440.60">
    <property type="entry name" value="23S rRNA-intervening sequence"/>
    <property type="match status" value="1"/>
</dbReference>
<organism evidence="1 2">
    <name type="scientific">Candidatus Liptonbacteria bacterium RIFCSPLOWO2_01_FULL_56_20</name>
    <dbReference type="NCBI Taxonomy" id="1798652"/>
    <lineage>
        <taxon>Bacteria</taxon>
        <taxon>Candidatus Liptoniibacteriota</taxon>
    </lineage>
</organism>
<evidence type="ECO:0000313" key="1">
    <source>
        <dbReference type="EMBL" id="OGZ00944.1"/>
    </source>
</evidence>
<dbReference type="InterPro" id="IPR012657">
    <property type="entry name" value="23S_rRNA-intervening_sequence"/>
</dbReference>
<dbReference type="Pfam" id="PF05635">
    <property type="entry name" value="23S_rRNA_IVP"/>
    <property type="match status" value="1"/>
</dbReference>